<dbReference type="RefSeq" id="WP_120543385.1">
    <property type="nucleotide sequence ID" value="NZ_RAVZ01000210.1"/>
</dbReference>
<dbReference type="GO" id="GO:0016740">
    <property type="term" value="F:transferase activity"/>
    <property type="evidence" value="ECO:0007669"/>
    <property type="project" value="UniProtKB-KW"/>
</dbReference>
<protein>
    <submittedName>
        <fullName evidence="1">Glycosyltransferase family 2 protein</fullName>
    </submittedName>
</protein>
<dbReference type="CDD" id="cd00761">
    <property type="entry name" value="Glyco_tranf_GTA_type"/>
    <property type="match status" value="1"/>
</dbReference>
<accession>A0A3A8ID17</accession>
<sequence>MNAIPEGVPTADAGERLTALVLSRVRAGAVVCVVGGSKPLVAALCAHGCDVREQPGPGWTRPEGAEPSHVVLTGDAVAHVLTGGLEVLRQEAPMAEVLFQLRNAGAARALLETWLGTAPVRAGISEQGMLRRLSDAGYRIAHREALPCASRSTPLAEDTEQALRALLAQLSPSTQVEEGLYAVVPEAPARALEPGLLSVVLVHDPRASAATLDEALFALACQEQQPLELLLAVPEGGELSAAEASLERYATLGTFQSRMVRAPAGDLHAEAFRQARGQYLALLDARCLVYPRHYTRLVHALQEGSAAWAVARSFRTEWASGSGAMPYVRAKVPFPLGEQLEVQHFATHPELVHALVIDRTRIGPFPLTGVGQGGGVGDLAVRLGALFVPVFLAGIASCEVRGPCLAQGVGAAPVASDPWLLRRVSAWTGAVGQAREEALLAREFRHRLVDGVNARLHAIPWIHDTLRALADRLKLDRNS</sequence>
<keyword evidence="2" id="KW-1185">Reference proteome</keyword>
<proteinExistence type="predicted"/>
<evidence type="ECO:0000313" key="1">
    <source>
        <dbReference type="EMBL" id="RKG81379.1"/>
    </source>
</evidence>
<comment type="caution">
    <text evidence="1">The sequence shown here is derived from an EMBL/GenBank/DDBJ whole genome shotgun (WGS) entry which is preliminary data.</text>
</comment>
<dbReference type="OrthoDB" id="5501125at2"/>
<name>A0A3A8ID17_9BACT</name>
<evidence type="ECO:0000313" key="2">
    <source>
        <dbReference type="Proteomes" id="UP000268094"/>
    </source>
</evidence>
<organism evidence="1 2">
    <name type="scientific">Corallococcus terminator</name>
    <dbReference type="NCBI Taxonomy" id="2316733"/>
    <lineage>
        <taxon>Bacteria</taxon>
        <taxon>Pseudomonadati</taxon>
        <taxon>Myxococcota</taxon>
        <taxon>Myxococcia</taxon>
        <taxon>Myxococcales</taxon>
        <taxon>Cystobacterineae</taxon>
        <taxon>Myxococcaceae</taxon>
        <taxon>Corallococcus</taxon>
    </lineage>
</organism>
<keyword evidence="1" id="KW-0808">Transferase</keyword>
<gene>
    <name evidence="1" type="ORF">D7V88_26305</name>
</gene>
<dbReference type="EMBL" id="RAVZ01000210">
    <property type="protein sequence ID" value="RKG81379.1"/>
    <property type="molecule type" value="Genomic_DNA"/>
</dbReference>
<dbReference type="Proteomes" id="UP000268094">
    <property type="component" value="Unassembled WGS sequence"/>
</dbReference>
<reference evidence="2" key="1">
    <citation type="submission" date="2018-09" db="EMBL/GenBank/DDBJ databases">
        <authorList>
            <person name="Livingstone P.G."/>
            <person name="Whitworth D.E."/>
        </authorList>
    </citation>
    <scope>NUCLEOTIDE SEQUENCE [LARGE SCALE GENOMIC DNA]</scope>
    <source>
        <strain evidence="2">CA054A</strain>
    </source>
</reference>
<dbReference type="AlphaFoldDB" id="A0A3A8ID17"/>